<dbReference type="Gene3D" id="3.40.50.2000">
    <property type="entry name" value="Glycogen Phosphorylase B"/>
    <property type="match status" value="2"/>
</dbReference>
<evidence type="ECO:0000313" key="4">
    <source>
        <dbReference type="Proteomes" id="UP000029868"/>
    </source>
</evidence>
<gene>
    <name evidence="3" type="ORF">GAB14E_1652</name>
</gene>
<dbReference type="InterPro" id="IPR028098">
    <property type="entry name" value="Glyco_trans_4-like_N"/>
</dbReference>
<protein>
    <submittedName>
        <fullName evidence="3">Glycosyltransferase family 1, Daro2409 family</fullName>
    </submittedName>
</protein>
<name>A0A099L1Q4_COLPS</name>
<dbReference type="InterPro" id="IPR024004">
    <property type="entry name" value="PEP-CTERM/XrtA_GlycosylTrfase"/>
</dbReference>
<evidence type="ECO:0000259" key="1">
    <source>
        <dbReference type="Pfam" id="PF00534"/>
    </source>
</evidence>
<dbReference type="InterPro" id="IPR001296">
    <property type="entry name" value="Glyco_trans_1"/>
</dbReference>
<feature type="domain" description="Glycosyl transferase family 1" evidence="1">
    <location>
        <begin position="218"/>
        <end position="379"/>
    </location>
</feature>
<evidence type="ECO:0000313" key="3">
    <source>
        <dbReference type="EMBL" id="KGJ96776.1"/>
    </source>
</evidence>
<dbReference type="Pfam" id="PF13579">
    <property type="entry name" value="Glyco_trans_4_4"/>
    <property type="match status" value="1"/>
</dbReference>
<dbReference type="InterPro" id="IPR050194">
    <property type="entry name" value="Glycosyltransferase_grp1"/>
</dbReference>
<dbReference type="NCBIfam" id="TIGR04063">
    <property type="entry name" value="stp3"/>
    <property type="match status" value="1"/>
</dbReference>
<dbReference type="Pfam" id="PF00534">
    <property type="entry name" value="Glycos_transf_1"/>
    <property type="match status" value="1"/>
</dbReference>
<dbReference type="GO" id="GO:0016758">
    <property type="term" value="F:hexosyltransferase activity"/>
    <property type="evidence" value="ECO:0007669"/>
    <property type="project" value="TreeGrafter"/>
</dbReference>
<dbReference type="Proteomes" id="UP000029868">
    <property type="component" value="Unassembled WGS sequence"/>
</dbReference>
<keyword evidence="3" id="KW-0808">Transferase</keyword>
<feature type="domain" description="Glycosyltransferase subfamily 4-like N-terminal" evidence="2">
    <location>
        <begin position="16"/>
        <end position="190"/>
    </location>
</feature>
<dbReference type="PATRIC" id="fig|28229.3.peg.821"/>
<sequence length="405" mass="44639">MKVLHVFDHSIPLHSGYTFRSRSILNQQHALGIETCHVTSPKHGNDEAEIEEVDGLTFYRSAPTSGLMSKLPVLNQLANITPMVKRILEVIDIEKPDVIHAHSPALNGLAALKAGRKSGLPVVYEIRAFWEDAAVDHGTCKEDDLRYRLTRKMETHVVKNASAVTTICEGLRSDLISRGVNESKFTVIANAVDIEQFDVITPQDKANNAELAKDLKLTDCDVLGFLGSFYAYEGLDLAIAALPAVLAKNPKARLLLVGGGPQEQNLKQQVTLLGLEGKVIFTGRVPHSEVGKYYSLVDLLVYPRKPMRLTDLVTPLKPLEAMAQGKPVIASDVGGHKELITDNETGFLFKAGDSAELAERLVDLLADEDKLKSVLSNGRDFVENVRNWKNSVSNYLPLYKKLIKK</sequence>
<dbReference type="PANTHER" id="PTHR45947:SF3">
    <property type="entry name" value="SULFOQUINOVOSYL TRANSFERASE SQD2"/>
    <property type="match status" value="1"/>
</dbReference>
<dbReference type="OrthoDB" id="8756565at2"/>
<accession>A0A099L1Q4</accession>
<dbReference type="EMBL" id="JQEC01000006">
    <property type="protein sequence ID" value="KGJ96776.1"/>
    <property type="molecule type" value="Genomic_DNA"/>
</dbReference>
<dbReference type="AlphaFoldDB" id="A0A099L1Q4"/>
<reference evidence="3 4" key="1">
    <citation type="submission" date="2014-08" db="EMBL/GenBank/DDBJ databases">
        <title>Genomic and Phenotypic Diversity of Colwellia psychrerythraea strains from Disparate Marine Basins.</title>
        <authorList>
            <person name="Techtmann S.M."/>
            <person name="Stelling S.C."/>
            <person name="Utturkar S.M."/>
            <person name="Alshibli N."/>
            <person name="Harris A."/>
            <person name="Brown S.D."/>
            <person name="Hazen T.C."/>
        </authorList>
    </citation>
    <scope>NUCLEOTIDE SEQUENCE [LARGE SCALE GENOMIC DNA]</scope>
    <source>
        <strain evidence="3 4">GAB14E</strain>
    </source>
</reference>
<proteinExistence type="predicted"/>
<organism evidence="3 4">
    <name type="scientific">Colwellia psychrerythraea</name>
    <name type="common">Vibrio psychroerythus</name>
    <dbReference type="NCBI Taxonomy" id="28229"/>
    <lineage>
        <taxon>Bacteria</taxon>
        <taxon>Pseudomonadati</taxon>
        <taxon>Pseudomonadota</taxon>
        <taxon>Gammaproteobacteria</taxon>
        <taxon>Alteromonadales</taxon>
        <taxon>Colwelliaceae</taxon>
        <taxon>Colwellia</taxon>
    </lineage>
</organism>
<dbReference type="CDD" id="cd03794">
    <property type="entry name" value="GT4_WbuB-like"/>
    <property type="match status" value="1"/>
</dbReference>
<dbReference type="SUPFAM" id="SSF53756">
    <property type="entry name" value="UDP-Glycosyltransferase/glycogen phosphorylase"/>
    <property type="match status" value="1"/>
</dbReference>
<dbReference type="PANTHER" id="PTHR45947">
    <property type="entry name" value="SULFOQUINOVOSYL TRANSFERASE SQD2"/>
    <property type="match status" value="1"/>
</dbReference>
<dbReference type="RefSeq" id="WP_033080958.1">
    <property type="nucleotide sequence ID" value="NZ_JQEC01000006.1"/>
</dbReference>
<comment type="caution">
    <text evidence="3">The sequence shown here is derived from an EMBL/GenBank/DDBJ whole genome shotgun (WGS) entry which is preliminary data.</text>
</comment>
<evidence type="ECO:0000259" key="2">
    <source>
        <dbReference type="Pfam" id="PF13579"/>
    </source>
</evidence>